<dbReference type="EMBL" id="BJYJ01000005">
    <property type="protein sequence ID" value="GEN75707.1"/>
    <property type="molecule type" value="Genomic_DNA"/>
</dbReference>
<comment type="caution">
    <text evidence="1">The sequence shown here is derived from an EMBL/GenBank/DDBJ whole genome shotgun (WGS) entry which is preliminary data.</text>
</comment>
<proteinExistence type="predicted"/>
<name>A0A511YKI1_9FLAO</name>
<sequence length="50" mass="5526">MASRIEEAEKPETEENLEAEMLTMIISGKKEFNEGLYISALQSGIAGLPR</sequence>
<evidence type="ECO:0000313" key="2">
    <source>
        <dbReference type="Proteomes" id="UP000321863"/>
    </source>
</evidence>
<dbReference type="Proteomes" id="UP000321863">
    <property type="component" value="Unassembled WGS sequence"/>
</dbReference>
<organism evidence="1 2">
    <name type="scientific">Chryseobacterium hagamense</name>
    <dbReference type="NCBI Taxonomy" id="395935"/>
    <lineage>
        <taxon>Bacteria</taxon>
        <taxon>Pseudomonadati</taxon>
        <taxon>Bacteroidota</taxon>
        <taxon>Flavobacteriia</taxon>
        <taxon>Flavobacteriales</taxon>
        <taxon>Weeksellaceae</taxon>
        <taxon>Chryseobacterium group</taxon>
        <taxon>Chryseobacterium</taxon>
    </lineage>
</organism>
<evidence type="ECO:0000313" key="1">
    <source>
        <dbReference type="EMBL" id="GEN75707.1"/>
    </source>
</evidence>
<dbReference type="AlphaFoldDB" id="A0A511YKI1"/>
<protein>
    <submittedName>
        <fullName evidence="1">Uncharacterized protein</fullName>
    </submittedName>
</protein>
<reference evidence="1 2" key="1">
    <citation type="submission" date="2019-07" db="EMBL/GenBank/DDBJ databases">
        <title>Whole genome shotgun sequence of Chryseobacterium hagamense NBRC 105253.</title>
        <authorList>
            <person name="Hosoyama A."/>
            <person name="Uohara A."/>
            <person name="Ohji S."/>
            <person name="Ichikawa N."/>
        </authorList>
    </citation>
    <scope>NUCLEOTIDE SEQUENCE [LARGE SCALE GENOMIC DNA]</scope>
    <source>
        <strain evidence="1 2">NBRC 105253</strain>
    </source>
</reference>
<accession>A0A511YKI1</accession>
<keyword evidence="2" id="KW-1185">Reference proteome</keyword>
<gene>
    <name evidence="1" type="ORF">CHA01nite_14470</name>
</gene>